<dbReference type="PIRSF" id="PIRSF005790">
    <property type="entry name" value="NifW"/>
    <property type="match status" value="1"/>
</dbReference>
<dbReference type="HAMAP" id="MF_00529">
    <property type="entry name" value="NifW"/>
    <property type="match status" value="1"/>
</dbReference>
<gene>
    <name evidence="6" type="primary">nifW</name>
    <name evidence="7" type="ORF">QJT81_07035</name>
</gene>
<evidence type="ECO:0000256" key="1">
    <source>
        <dbReference type="ARBA" id="ARBA00002247"/>
    </source>
</evidence>
<protein>
    <recommendedName>
        <fullName evidence="4 6">Nitrogenase-stabilizing/protective protein NifW</fullName>
    </recommendedName>
</protein>
<name>A0AA95HEU2_9GAMM</name>
<comment type="subunit">
    <text evidence="3 6">Homotrimer; associates with NifD.</text>
</comment>
<dbReference type="InterPro" id="IPR004893">
    <property type="entry name" value="NifW"/>
</dbReference>
<dbReference type="Pfam" id="PF03206">
    <property type="entry name" value="NifW"/>
    <property type="match status" value="1"/>
</dbReference>
<organism evidence="7">
    <name type="scientific">Candidatus Thiothrix putei</name>
    <dbReference type="NCBI Taxonomy" id="3080811"/>
    <lineage>
        <taxon>Bacteria</taxon>
        <taxon>Pseudomonadati</taxon>
        <taxon>Pseudomonadota</taxon>
        <taxon>Gammaproteobacteria</taxon>
        <taxon>Thiotrichales</taxon>
        <taxon>Thiotrichaceae</taxon>
        <taxon>Thiothrix</taxon>
    </lineage>
</organism>
<evidence type="ECO:0000313" key="7">
    <source>
        <dbReference type="EMBL" id="WGZ95735.1"/>
    </source>
</evidence>
<evidence type="ECO:0000256" key="6">
    <source>
        <dbReference type="HAMAP-Rule" id="MF_00529"/>
    </source>
</evidence>
<sequence>MTDTDLTLDLEELVSAEDFLNYFDIAFDQTVVHVNRLHILQRFHNYLTKEPKPADDDGLREQYTRLLTKAYTDFVGSDAKTEKVLKIYRMNEPQTAFVPLESLFGKG</sequence>
<reference evidence="7" key="1">
    <citation type="journal article" date="2023" name="Int. J. Mol. Sci.">
        <title>Metagenomics Revealed a New Genus 'Candidatus Thiocaldithrix dubininis' gen. nov., sp. nov. and a New Species 'Candidatus Thiothrix putei' sp. nov. in the Family Thiotrichaceae, Some Members of Which Have Traits of Both Na+- and H+-Motive Energetics.</title>
        <authorList>
            <person name="Ravin N.V."/>
            <person name="Muntyan M.S."/>
            <person name="Smolyakov D.D."/>
            <person name="Rudenko T.S."/>
            <person name="Beletsky A.V."/>
            <person name="Mardanov A.V."/>
            <person name="Grabovich M.Y."/>
        </authorList>
    </citation>
    <scope>NUCLEOTIDE SEQUENCE</scope>
    <source>
        <strain evidence="7">GKL-02</strain>
    </source>
</reference>
<evidence type="ECO:0000256" key="5">
    <source>
        <dbReference type="ARBA" id="ARBA00023231"/>
    </source>
</evidence>
<dbReference type="Proteomes" id="UP001301326">
    <property type="component" value="Chromosome"/>
</dbReference>
<accession>A0AA95HEU2</accession>
<comment type="function">
    <text evidence="1 6">May protect the nitrogenase Fe-Mo protein from oxidative damage.</text>
</comment>
<dbReference type="GO" id="GO:0009399">
    <property type="term" value="P:nitrogen fixation"/>
    <property type="evidence" value="ECO:0007669"/>
    <property type="project" value="UniProtKB-UniRule"/>
</dbReference>
<reference evidence="7" key="2">
    <citation type="submission" date="2023-04" db="EMBL/GenBank/DDBJ databases">
        <authorList>
            <person name="Beletskiy A.V."/>
            <person name="Mardanov A.V."/>
            <person name="Ravin N.V."/>
        </authorList>
    </citation>
    <scope>NUCLEOTIDE SEQUENCE</scope>
    <source>
        <strain evidence="7">GKL-02</strain>
    </source>
</reference>
<comment type="similarity">
    <text evidence="2 6">Belongs to the NifW family.</text>
</comment>
<dbReference type="AlphaFoldDB" id="A0AA95HEU2"/>
<proteinExistence type="inferred from homology"/>
<evidence type="ECO:0000256" key="3">
    <source>
        <dbReference type="ARBA" id="ARBA00011284"/>
    </source>
</evidence>
<dbReference type="EMBL" id="CP124756">
    <property type="protein sequence ID" value="WGZ95735.1"/>
    <property type="molecule type" value="Genomic_DNA"/>
</dbReference>
<evidence type="ECO:0000256" key="2">
    <source>
        <dbReference type="ARBA" id="ARBA00008351"/>
    </source>
</evidence>
<keyword evidence="5 6" id="KW-0535">Nitrogen fixation</keyword>
<evidence type="ECO:0000256" key="4">
    <source>
        <dbReference type="ARBA" id="ARBA00016274"/>
    </source>
</evidence>
<dbReference type="KEGG" id="tput:QJT81_07035"/>